<feature type="transmembrane region" description="Helical" evidence="1">
    <location>
        <begin position="83"/>
        <end position="102"/>
    </location>
</feature>
<dbReference type="EMBL" id="FOKU01000009">
    <property type="protein sequence ID" value="SFC35412.1"/>
    <property type="molecule type" value="Genomic_DNA"/>
</dbReference>
<dbReference type="EMBL" id="FRAT01000010">
    <property type="protein sequence ID" value="SHL45307.1"/>
    <property type="molecule type" value="Genomic_DNA"/>
</dbReference>
<comment type="caution">
    <text evidence="3">The sequence shown here is derived from an EMBL/GenBank/DDBJ whole genome shotgun (WGS) entry which is preliminary data.</text>
</comment>
<dbReference type="AlphaFoldDB" id="A0A1M7ARM5"/>
<evidence type="ECO:0000256" key="1">
    <source>
        <dbReference type="SAM" id="Phobius"/>
    </source>
</evidence>
<accession>A0A3A1P1I6</accession>
<feature type="transmembrane region" description="Helical" evidence="1">
    <location>
        <begin position="20"/>
        <end position="38"/>
    </location>
</feature>
<evidence type="ECO:0000313" key="2">
    <source>
        <dbReference type="EMBL" id="SFC35412.1"/>
    </source>
</evidence>
<keyword evidence="1" id="KW-0472">Membrane</keyword>
<sequence length="183" mass="20878">MEQKTFEVLKSELQHKAKNGIDFITAASLVWLLIYGIWTLDSPAFSKSIFTFMIGALLLPLALGFSKIFKTEWKIKNNPLQPLGLWLNFAQLIYFPFLFFLLYRNPEYFIMGYAIITGAHLFPYAWLYDEMGYAIAAVLISVGSLVISLSLGLDGAFYIPLCTALLLALLALWIFYRLKILTR</sequence>
<organism evidence="3 4">
    <name type="scientific">Flagellimonas taeanensis</name>
    <dbReference type="NCBI Taxonomy" id="1005926"/>
    <lineage>
        <taxon>Bacteria</taxon>
        <taxon>Pseudomonadati</taxon>
        <taxon>Bacteroidota</taxon>
        <taxon>Flavobacteriia</taxon>
        <taxon>Flavobacteriales</taxon>
        <taxon>Flavobacteriaceae</taxon>
        <taxon>Flagellimonas</taxon>
    </lineage>
</organism>
<keyword evidence="5" id="KW-1185">Reference proteome</keyword>
<feature type="transmembrane region" description="Helical" evidence="1">
    <location>
        <begin position="133"/>
        <end position="151"/>
    </location>
</feature>
<feature type="transmembrane region" description="Helical" evidence="1">
    <location>
        <begin position="157"/>
        <end position="176"/>
    </location>
</feature>
<accession>A0A1M7ARM5</accession>
<dbReference type="OrthoDB" id="3242785at2"/>
<protein>
    <recommendedName>
        <fullName evidence="6">SPW repeat-containing protein</fullName>
    </recommendedName>
</protein>
<dbReference type="Pfam" id="PF22765">
    <property type="entry name" value="DUF7010"/>
    <property type="match status" value="1"/>
</dbReference>
<dbReference type="Proteomes" id="UP000198940">
    <property type="component" value="Unassembled WGS sequence"/>
</dbReference>
<dbReference type="STRING" id="1055723.SAMN05216293_3512"/>
<dbReference type="InterPro" id="IPR053824">
    <property type="entry name" value="DUF7010"/>
</dbReference>
<reference evidence="3 4" key="1">
    <citation type="submission" date="2016-11" db="EMBL/GenBank/DDBJ databases">
        <authorList>
            <person name="Varghese N."/>
            <person name="Submissions S."/>
        </authorList>
    </citation>
    <scope>NUCLEOTIDE SEQUENCE [LARGE SCALE GENOMIC DNA]</scope>
    <source>
        <strain evidence="3 4">CGMCC 1.12174</strain>
        <strain evidence="2 5">DSM 26351</strain>
    </source>
</reference>
<keyword evidence="1" id="KW-1133">Transmembrane helix</keyword>
<evidence type="ECO:0000313" key="3">
    <source>
        <dbReference type="EMBL" id="SHL45307.1"/>
    </source>
</evidence>
<name>A0A1M7ARM5_9FLAO</name>
<feature type="transmembrane region" description="Helical" evidence="1">
    <location>
        <begin position="44"/>
        <end position="63"/>
    </location>
</feature>
<keyword evidence="1" id="KW-0812">Transmembrane</keyword>
<dbReference type="RefSeq" id="WP_072882195.1">
    <property type="nucleotide sequence ID" value="NZ_FOKU01000009.1"/>
</dbReference>
<evidence type="ECO:0008006" key="6">
    <source>
        <dbReference type="Google" id="ProtNLM"/>
    </source>
</evidence>
<feature type="transmembrane region" description="Helical" evidence="1">
    <location>
        <begin position="108"/>
        <end position="126"/>
    </location>
</feature>
<gene>
    <name evidence="2" type="ORF">SAMN04487891_109139</name>
    <name evidence="3" type="ORF">SAMN05216293_3512</name>
</gene>
<proteinExistence type="predicted"/>
<dbReference type="Proteomes" id="UP000184031">
    <property type="component" value="Unassembled WGS sequence"/>
</dbReference>
<evidence type="ECO:0000313" key="5">
    <source>
        <dbReference type="Proteomes" id="UP000198940"/>
    </source>
</evidence>
<evidence type="ECO:0000313" key="4">
    <source>
        <dbReference type="Proteomes" id="UP000184031"/>
    </source>
</evidence>